<gene>
    <name evidence="2" type="ORF">SAMN05216214_111106</name>
</gene>
<evidence type="ECO:0000259" key="1">
    <source>
        <dbReference type="Pfam" id="PF26379"/>
    </source>
</evidence>
<keyword evidence="3" id="KW-1185">Reference proteome</keyword>
<proteinExistence type="predicted"/>
<dbReference type="InterPro" id="IPR036641">
    <property type="entry name" value="HPT_dom_sf"/>
</dbReference>
<dbReference type="Proteomes" id="UP000185766">
    <property type="component" value="Unassembled WGS sequence"/>
</dbReference>
<dbReference type="EMBL" id="FOAS01000011">
    <property type="protein sequence ID" value="SEL38091.1"/>
    <property type="molecule type" value="Genomic_DNA"/>
</dbReference>
<evidence type="ECO:0000313" key="2">
    <source>
        <dbReference type="EMBL" id="SEL38091.1"/>
    </source>
</evidence>
<organism evidence="2 3">
    <name type="scientific">Atopomonas hussainii</name>
    <dbReference type="NCBI Taxonomy" id="1429083"/>
    <lineage>
        <taxon>Bacteria</taxon>
        <taxon>Pseudomonadati</taxon>
        <taxon>Pseudomonadota</taxon>
        <taxon>Gammaproteobacteria</taxon>
        <taxon>Pseudomonadales</taxon>
        <taxon>Pseudomonadaceae</taxon>
        <taxon>Atopomonas</taxon>
    </lineage>
</organism>
<sequence length="554" mass="60431">MSSGANSLSMVRDVLFATMEQAEQNLEHFIAERDNSSLLQSSVECLQQIYGSLKIIDLPGAALLAQELCQAAMDIPEGAGNERDGQLSAISNGLFVLRRYLENLETNRVELPELLIPVINELRQVRSEPLLDESFFFSVRLDHTRATQGAVQDNPELQKRLRQMYQVGLLDLLRENKPYAGMKIMLRALHRLDGQLGAGPLTRLCWVAAAALETMVDAHMLLRPSRKRLFARVDRELRQILQATAGYEAPKPLLKELLYLVSLGDGKGSLAQQVRTVFNLTALPFNDQYLEEQYQQMAGPGHSVMRSVSVALREELSSLKDLVDLIERGAAQSDAFAQLHALMGRLAKTLGVVGLTSAGNALDAQLPVVKNWIDAEQLGSRDELNNLADAVLYTESMVASLERGERKLRPSEAQPGSEAESFAANQLAEARIVLLDEAASGLALAKRAITAYLESNGDKMHLANVPASLQAVRGGLWFLGQERAGELIGLCADYILQQMIESPAMPSEPMLETLADALTSLEYFLEGGATQSAGQPDVLGLAGESVRALGMNAA</sequence>
<name>A0A1H7PQG0_9GAMM</name>
<dbReference type="InterPro" id="IPR058661">
    <property type="entry name" value="FimL_2nd"/>
</dbReference>
<dbReference type="AlphaFoldDB" id="A0A1H7PQG0"/>
<dbReference type="SUPFAM" id="SSF47226">
    <property type="entry name" value="Histidine-containing phosphotransfer domain, HPT domain"/>
    <property type="match status" value="1"/>
</dbReference>
<feature type="domain" description="Scaffold protein FimL second" evidence="1">
    <location>
        <begin position="153"/>
        <end position="288"/>
    </location>
</feature>
<accession>A0A1H7PQG0</accession>
<evidence type="ECO:0000313" key="3">
    <source>
        <dbReference type="Proteomes" id="UP000185766"/>
    </source>
</evidence>
<dbReference type="GO" id="GO:0000160">
    <property type="term" value="P:phosphorelay signal transduction system"/>
    <property type="evidence" value="ECO:0007669"/>
    <property type="project" value="InterPro"/>
</dbReference>
<dbReference type="RefSeq" id="WP_074868847.1">
    <property type="nucleotide sequence ID" value="NZ_FOAS01000011.1"/>
</dbReference>
<dbReference type="STRING" id="1429083.GCA_001885685_02114"/>
<dbReference type="Pfam" id="PF26379">
    <property type="entry name" value="FimL_2nd"/>
    <property type="match status" value="1"/>
</dbReference>
<protein>
    <recommendedName>
        <fullName evidence="1">Scaffold protein FimL second domain-containing protein</fullName>
    </recommendedName>
</protein>
<reference evidence="2 3" key="1">
    <citation type="submission" date="2016-10" db="EMBL/GenBank/DDBJ databases">
        <authorList>
            <person name="de Groot N.N."/>
        </authorList>
    </citation>
    <scope>NUCLEOTIDE SEQUENCE [LARGE SCALE GENOMIC DNA]</scope>
    <source>
        <strain evidence="2 3">JCM 19513</strain>
    </source>
</reference>